<comment type="caution">
    <text evidence="2">The sequence shown here is derived from an EMBL/GenBank/DDBJ whole genome shotgun (WGS) entry which is preliminary data.</text>
</comment>
<evidence type="ECO:0000313" key="2">
    <source>
        <dbReference type="EMBL" id="KKM21505.1"/>
    </source>
</evidence>
<reference evidence="2" key="1">
    <citation type="journal article" date="2015" name="Nature">
        <title>Complex archaea that bridge the gap between prokaryotes and eukaryotes.</title>
        <authorList>
            <person name="Spang A."/>
            <person name="Saw J.H."/>
            <person name="Jorgensen S.L."/>
            <person name="Zaremba-Niedzwiedzka K."/>
            <person name="Martijn J."/>
            <person name="Lind A.E."/>
            <person name="van Eijk R."/>
            <person name="Schleper C."/>
            <person name="Guy L."/>
            <person name="Ettema T.J."/>
        </authorList>
    </citation>
    <scope>NUCLEOTIDE SEQUENCE</scope>
</reference>
<feature type="domain" description="KTSC" evidence="1">
    <location>
        <begin position="7"/>
        <end position="64"/>
    </location>
</feature>
<name>A0A0F9L194_9ZZZZ</name>
<evidence type="ECO:0000259" key="1">
    <source>
        <dbReference type="Pfam" id="PF13619"/>
    </source>
</evidence>
<protein>
    <recommendedName>
        <fullName evidence="1">KTSC domain-containing protein</fullName>
    </recommendedName>
</protein>
<gene>
    <name evidence="2" type="ORF">LCGC14_1634760</name>
</gene>
<dbReference type="AlphaFoldDB" id="A0A0F9L194"/>
<proteinExistence type="predicted"/>
<dbReference type="Pfam" id="PF13619">
    <property type="entry name" value="KTSC"/>
    <property type="match status" value="1"/>
</dbReference>
<accession>A0A0F9L194</accession>
<organism evidence="2">
    <name type="scientific">marine sediment metagenome</name>
    <dbReference type="NCBI Taxonomy" id="412755"/>
    <lineage>
        <taxon>unclassified sequences</taxon>
        <taxon>metagenomes</taxon>
        <taxon>ecological metagenomes</taxon>
    </lineage>
</organism>
<dbReference type="EMBL" id="LAZR01013535">
    <property type="protein sequence ID" value="KKM21505.1"/>
    <property type="molecule type" value="Genomic_DNA"/>
</dbReference>
<dbReference type="InterPro" id="IPR025309">
    <property type="entry name" value="KTSC_dom"/>
</dbReference>
<sequence>MDRLIVSSTNIASVGYDSSSETLEIEFHSSAVYQYINVPNPVYEAMMAAPSQGSFFNANIKNQFPYERL</sequence>